<organism evidence="2">
    <name type="scientific">Sesamum calycinum</name>
    <dbReference type="NCBI Taxonomy" id="2727403"/>
    <lineage>
        <taxon>Eukaryota</taxon>
        <taxon>Viridiplantae</taxon>
        <taxon>Streptophyta</taxon>
        <taxon>Embryophyta</taxon>
        <taxon>Tracheophyta</taxon>
        <taxon>Spermatophyta</taxon>
        <taxon>Magnoliopsida</taxon>
        <taxon>eudicotyledons</taxon>
        <taxon>Gunneridae</taxon>
        <taxon>Pentapetalae</taxon>
        <taxon>asterids</taxon>
        <taxon>lamiids</taxon>
        <taxon>Lamiales</taxon>
        <taxon>Pedaliaceae</taxon>
        <taxon>Sesamum</taxon>
    </lineage>
</organism>
<keyword evidence="1" id="KW-0175">Coiled coil</keyword>
<evidence type="ECO:0000313" key="2">
    <source>
        <dbReference type="EMBL" id="KAL0291925.1"/>
    </source>
</evidence>
<evidence type="ECO:0000256" key="1">
    <source>
        <dbReference type="SAM" id="Coils"/>
    </source>
</evidence>
<sequence length="434" mass="50028">MMSIPSTLSSSQPTDLNTIRSRVSELRNVDEYSELGPEEEEKLLNNVALELETKIDWIISEGSSNLSALPEEDLNEILGQLKKELGEIEGENADIECEIEELQRRCLEDYDKMESELEKLCCSLDFIESQRPEKATNDMQIDFSWLAEGQSDFSNERAAKFKMLELSHQIEKKKTTLKTLQDLDSYFRRFEAVEKIEDAFTGVKVIEIEGNNIRLSLKTYIPYLESVLRQQDIESVIEPLEMNHELIVETMDGTWELKNVEIFPNDVYIGEIIDAAKTFRQLNPTSRAMVTRSSLEWFVRRVQDRIALSSLRRFVVKNANKSRHSFEYLDREDVIVSHVVGGVDAFIKLPQGWPLSDLALELISLKSTSQYSKEISLSFLCKIVVSDVIADFLLPNRQFHHFPRQLHSVAFSLSFHYKIQRSDSGTWKSSIMLH</sequence>
<name>A0AAW2JEF9_9LAMI</name>
<gene>
    <name evidence="2" type="ORF">Scaly_2613600</name>
</gene>
<reference evidence="2" key="1">
    <citation type="submission" date="2020-06" db="EMBL/GenBank/DDBJ databases">
        <authorList>
            <person name="Li T."/>
            <person name="Hu X."/>
            <person name="Zhang T."/>
            <person name="Song X."/>
            <person name="Zhang H."/>
            <person name="Dai N."/>
            <person name="Sheng W."/>
            <person name="Hou X."/>
            <person name="Wei L."/>
        </authorList>
    </citation>
    <scope>NUCLEOTIDE SEQUENCE</scope>
    <source>
        <strain evidence="2">KEN8</strain>
        <tissue evidence="2">Leaf</tissue>
    </source>
</reference>
<accession>A0AAW2JEF9</accession>
<dbReference type="PANTHER" id="PTHR36037:SF1">
    <property type="entry name" value="RNA-DIRECTED DNA POLYMERASE (REVERSE TRANSCRIPTASE)-RELATED FAMILY PROTEIN"/>
    <property type="match status" value="1"/>
</dbReference>
<proteinExistence type="predicted"/>
<feature type="coiled-coil region" evidence="1">
    <location>
        <begin position="71"/>
        <end position="130"/>
    </location>
</feature>
<dbReference type="EMBL" id="JACGWM010001539">
    <property type="protein sequence ID" value="KAL0291925.1"/>
    <property type="molecule type" value="Genomic_DNA"/>
</dbReference>
<reference evidence="2" key="2">
    <citation type="journal article" date="2024" name="Plant">
        <title>Genomic evolution and insights into agronomic trait innovations of Sesamum species.</title>
        <authorList>
            <person name="Miao H."/>
            <person name="Wang L."/>
            <person name="Qu L."/>
            <person name="Liu H."/>
            <person name="Sun Y."/>
            <person name="Le M."/>
            <person name="Wang Q."/>
            <person name="Wei S."/>
            <person name="Zheng Y."/>
            <person name="Lin W."/>
            <person name="Duan Y."/>
            <person name="Cao H."/>
            <person name="Xiong S."/>
            <person name="Wang X."/>
            <person name="Wei L."/>
            <person name="Li C."/>
            <person name="Ma Q."/>
            <person name="Ju M."/>
            <person name="Zhao R."/>
            <person name="Li G."/>
            <person name="Mu C."/>
            <person name="Tian Q."/>
            <person name="Mei H."/>
            <person name="Zhang T."/>
            <person name="Gao T."/>
            <person name="Zhang H."/>
        </authorList>
    </citation>
    <scope>NUCLEOTIDE SEQUENCE</scope>
    <source>
        <strain evidence="2">KEN8</strain>
    </source>
</reference>
<dbReference type="PANTHER" id="PTHR36037">
    <property type="entry name" value="RNA-DIRECTED DNA POLYMERASE (REVERSE TRANSCRIPTASE)-RELATED FAMILY PROTEIN"/>
    <property type="match status" value="1"/>
</dbReference>
<comment type="caution">
    <text evidence="2">The sequence shown here is derived from an EMBL/GenBank/DDBJ whole genome shotgun (WGS) entry which is preliminary data.</text>
</comment>
<protein>
    <submittedName>
        <fullName evidence="2">Uncharacterized protein</fullName>
    </submittedName>
</protein>
<dbReference type="AlphaFoldDB" id="A0AAW2JEF9"/>